<dbReference type="RefSeq" id="WP_211650000.1">
    <property type="nucleotide sequence ID" value="NZ_JAFEVO010000001.1"/>
</dbReference>
<gene>
    <name evidence="1" type="ORF">JSQ98_12660</name>
</gene>
<protein>
    <submittedName>
        <fullName evidence="1">Uncharacterized protein</fullName>
    </submittedName>
</protein>
<dbReference type="Proteomes" id="UP000811492">
    <property type="component" value="Unassembled WGS sequence"/>
</dbReference>
<accession>A0ABS5M7T5</accession>
<dbReference type="EMBL" id="JAFEVO010000001">
    <property type="protein sequence ID" value="MBS3183035.1"/>
    <property type="molecule type" value="Genomic_DNA"/>
</dbReference>
<keyword evidence="2" id="KW-1185">Reference proteome</keyword>
<evidence type="ECO:0000313" key="1">
    <source>
        <dbReference type="EMBL" id="MBS3183035.1"/>
    </source>
</evidence>
<reference evidence="1 2" key="1">
    <citation type="submission" date="2021-02" db="EMBL/GenBank/DDBJ databases">
        <title>Draft genome and description of Leucobacter sp nov strain Marseille-Q4368.</title>
        <authorList>
            <person name="Boxberger M."/>
            <person name="La Scola B."/>
        </authorList>
    </citation>
    <scope>NUCLEOTIDE SEQUENCE [LARGE SCALE GENOMIC DNA]</scope>
    <source>
        <strain evidence="1 2">Marseille-Q4368</strain>
    </source>
</reference>
<proteinExistence type="predicted"/>
<organism evidence="1 2">
    <name type="scientific">Leucobacter manosquensis</name>
    <dbReference type="NCBI Taxonomy" id="2810611"/>
    <lineage>
        <taxon>Bacteria</taxon>
        <taxon>Bacillati</taxon>
        <taxon>Actinomycetota</taxon>
        <taxon>Actinomycetes</taxon>
        <taxon>Micrococcales</taxon>
        <taxon>Microbacteriaceae</taxon>
        <taxon>Leucobacter</taxon>
    </lineage>
</organism>
<comment type="caution">
    <text evidence="1">The sequence shown here is derived from an EMBL/GenBank/DDBJ whole genome shotgun (WGS) entry which is preliminary data.</text>
</comment>
<name>A0ABS5M7T5_9MICO</name>
<evidence type="ECO:0000313" key="2">
    <source>
        <dbReference type="Proteomes" id="UP000811492"/>
    </source>
</evidence>
<sequence>MQRPVIPRRSRERRALSADPRARLRTRIAAGVIALGVVATGLSQPPEETEALWADGESGRATFTALTVPIAPYGGDCGIVGSLLNLGQSTLTIRWRLPAGYALADARISYTGSNGLVPAVDTLLGTSLRTTQSNGVYTTVLSGALLNAVLGASRSVSVQIAHPSGWISPARTVVGNWPLLGLGTATCSMTPAA</sequence>